<evidence type="ECO:0000313" key="1">
    <source>
        <dbReference type="EMBL" id="KZT04395.1"/>
    </source>
</evidence>
<accession>A0A165D9R1</accession>
<gene>
    <name evidence="1" type="ORF">LAESUDRAFT_728255</name>
</gene>
<dbReference type="Proteomes" id="UP000076871">
    <property type="component" value="Unassembled WGS sequence"/>
</dbReference>
<organism evidence="1 2">
    <name type="scientific">Laetiporus sulphureus 93-53</name>
    <dbReference type="NCBI Taxonomy" id="1314785"/>
    <lineage>
        <taxon>Eukaryota</taxon>
        <taxon>Fungi</taxon>
        <taxon>Dikarya</taxon>
        <taxon>Basidiomycota</taxon>
        <taxon>Agaricomycotina</taxon>
        <taxon>Agaricomycetes</taxon>
        <taxon>Polyporales</taxon>
        <taxon>Laetiporus</taxon>
    </lineage>
</organism>
<dbReference type="AlphaFoldDB" id="A0A165D9R1"/>
<keyword evidence="2" id="KW-1185">Reference proteome</keyword>
<sequence>MASRMRLPRGKRPSYLRVRSRRLWPMFMSMNNRSLSPCLLMGIQCKDIAMIGVRADVPGVPRAGAIAKPFS</sequence>
<proteinExistence type="predicted"/>
<protein>
    <submittedName>
        <fullName evidence="1">Uncharacterized protein</fullName>
    </submittedName>
</protein>
<dbReference type="GeneID" id="63826428"/>
<reference evidence="1 2" key="1">
    <citation type="journal article" date="2016" name="Mol. Biol. Evol.">
        <title>Comparative Genomics of Early-Diverging Mushroom-Forming Fungi Provides Insights into the Origins of Lignocellulose Decay Capabilities.</title>
        <authorList>
            <person name="Nagy L.G."/>
            <person name="Riley R."/>
            <person name="Tritt A."/>
            <person name="Adam C."/>
            <person name="Daum C."/>
            <person name="Floudas D."/>
            <person name="Sun H."/>
            <person name="Yadav J.S."/>
            <person name="Pangilinan J."/>
            <person name="Larsson K.H."/>
            <person name="Matsuura K."/>
            <person name="Barry K."/>
            <person name="Labutti K."/>
            <person name="Kuo R."/>
            <person name="Ohm R.A."/>
            <person name="Bhattacharya S.S."/>
            <person name="Shirouzu T."/>
            <person name="Yoshinaga Y."/>
            <person name="Martin F.M."/>
            <person name="Grigoriev I.V."/>
            <person name="Hibbett D.S."/>
        </authorList>
    </citation>
    <scope>NUCLEOTIDE SEQUENCE [LARGE SCALE GENOMIC DNA]</scope>
    <source>
        <strain evidence="1 2">93-53</strain>
    </source>
</reference>
<dbReference type="EMBL" id="KV427637">
    <property type="protein sequence ID" value="KZT04395.1"/>
    <property type="molecule type" value="Genomic_DNA"/>
</dbReference>
<evidence type="ECO:0000313" key="2">
    <source>
        <dbReference type="Proteomes" id="UP000076871"/>
    </source>
</evidence>
<dbReference type="RefSeq" id="XP_040762135.1">
    <property type="nucleotide sequence ID" value="XM_040909399.1"/>
</dbReference>
<dbReference type="InParanoid" id="A0A165D9R1"/>
<name>A0A165D9R1_9APHY</name>